<dbReference type="Gene3D" id="1.10.357.10">
    <property type="entry name" value="Tetracycline Repressor, domain 2"/>
    <property type="match status" value="1"/>
</dbReference>
<sequence>MPAVKQISEQRDPSREKRASVMRDQADTRTRIQDIALKLFTDQGYEATSLREIAEALGVTKAALYYHFKTKDDIVTSLAEDRLRSVEELAAWAAAQPRTDETRRELIRRYADELHRSRHREIMRFFERNQTSLKNHPVMEKARAKMLDLLAFLVDPGDPATVRLRSSMALFALHAAWFLLKDDDMTDEERQTAGLEVALELARR</sequence>
<dbReference type="AlphaFoldDB" id="A0A8J3S3A7"/>
<dbReference type="EMBL" id="BOOI01000045">
    <property type="protein sequence ID" value="GIH86333.1"/>
    <property type="molecule type" value="Genomic_DNA"/>
</dbReference>
<proteinExistence type="predicted"/>
<keyword evidence="1 2" id="KW-0238">DNA-binding</keyword>
<accession>A0A8J3S3A7</accession>
<feature type="compositionally biased region" description="Basic and acidic residues" evidence="3">
    <location>
        <begin position="8"/>
        <end position="25"/>
    </location>
</feature>
<evidence type="ECO:0000259" key="4">
    <source>
        <dbReference type="PROSITE" id="PS50977"/>
    </source>
</evidence>
<evidence type="ECO:0000256" key="1">
    <source>
        <dbReference type="ARBA" id="ARBA00023125"/>
    </source>
</evidence>
<dbReference type="PANTHER" id="PTHR30055:SF226">
    <property type="entry name" value="HTH-TYPE TRANSCRIPTIONAL REGULATOR PKSA"/>
    <property type="match status" value="1"/>
</dbReference>
<organism evidence="5 6">
    <name type="scientific">Planobispora rosea</name>
    <dbReference type="NCBI Taxonomy" id="35762"/>
    <lineage>
        <taxon>Bacteria</taxon>
        <taxon>Bacillati</taxon>
        <taxon>Actinomycetota</taxon>
        <taxon>Actinomycetes</taxon>
        <taxon>Streptosporangiales</taxon>
        <taxon>Streptosporangiaceae</taxon>
        <taxon>Planobispora</taxon>
    </lineage>
</organism>
<dbReference type="GO" id="GO:0000976">
    <property type="term" value="F:transcription cis-regulatory region binding"/>
    <property type="evidence" value="ECO:0007669"/>
    <property type="project" value="TreeGrafter"/>
</dbReference>
<gene>
    <name evidence="5" type="ORF">Pro02_47410</name>
</gene>
<dbReference type="GO" id="GO:0003700">
    <property type="term" value="F:DNA-binding transcription factor activity"/>
    <property type="evidence" value="ECO:0007669"/>
    <property type="project" value="TreeGrafter"/>
</dbReference>
<dbReference type="PANTHER" id="PTHR30055">
    <property type="entry name" value="HTH-TYPE TRANSCRIPTIONAL REGULATOR RUTR"/>
    <property type="match status" value="1"/>
</dbReference>
<evidence type="ECO:0000313" key="6">
    <source>
        <dbReference type="Proteomes" id="UP000655044"/>
    </source>
</evidence>
<dbReference type="PROSITE" id="PS01081">
    <property type="entry name" value="HTH_TETR_1"/>
    <property type="match status" value="1"/>
</dbReference>
<keyword evidence="6" id="KW-1185">Reference proteome</keyword>
<dbReference type="SUPFAM" id="SSF46689">
    <property type="entry name" value="Homeodomain-like"/>
    <property type="match status" value="1"/>
</dbReference>
<dbReference type="InterPro" id="IPR001647">
    <property type="entry name" value="HTH_TetR"/>
</dbReference>
<dbReference type="Pfam" id="PF00440">
    <property type="entry name" value="TetR_N"/>
    <property type="match status" value="1"/>
</dbReference>
<dbReference type="PROSITE" id="PS50977">
    <property type="entry name" value="HTH_TETR_2"/>
    <property type="match status" value="1"/>
</dbReference>
<evidence type="ECO:0000256" key="2">
    <source>
        <dbReference type="PROSITE-ProRule" id="PRU00335"/>
    </source>
</evidence>
<comment type="caution">
    <text evidence="5">The sequence shown here is derived from an EMBL/GenBank/DDBJ whole genome shotgun (WGS) entry which is preliminary data.</text>
</comment>
<evidence type="ECO:0000313" key="5">
    <source>
        <dbReference type="EMBL" id="GIH86333.1"/>
    </source>
</evidence>
<protein>
    <submittedName>
        <fullName evidence="5">TetR family transcriptional regulator</fullName>
    </submittedName>
</protein>
<dbReference type="InterPro" id="IPR050109">
    <property type="entry name" value="HTH-type_TetR-like_transc_reg"/>
</dbReference>
<reference evidence="5" key="1">
    <citation type="submission" date="2021-01" db="EMBL/GenBank/DDBJ databases">
        <title>Whole genome shotgun sequence of Planobispora rosea NBRC 15558.</title>
        <authorList>
            <person name="Komaki H."/>
            <person name="Tamura T."/>
        </authorList>
    </citation>
    <scope>NUCLEOTIDE SEQUENCE</scope>
    <source>
        <strain evidence="5">NBRC 15558</strain>
    </source>
</reference>
<dbReference type="InterPro" id="IPR023772">
    <property type="entry name" value="DNA-bd_HTH_TetR-type_CS"/>
</dbReference>
<feature type="DNA-binding region" description="H-T-H motif" evidence="2">
    <location>
        <begin position="49"/>
        <end position="68"/>
    </location>
</feature>
<dbReference type="InterPro" id="IPR009057">
    <property type="entry name" value="Homeodomain-like_sf"/>
</dbReference>
<feature type="domain" description="HTH tetR-type" evidence="4">
    <location>
        <begin position="26"/>
        <end position="86"/>
    </location>
</feature>
<dbReference type="Proteomes" id="UP000655044">
    <property type="component" value="Unassembled WGS sequence"/>
</dbReference>
<feature type="region of interest" description="Disordered" evidence="3">
    <location>
        <begin position="1"/>
        <end position="25"/>
    </location>
</feature>
<evidence type="ECO:0000256" key="3">
    <source>
        <dbReference type="SAM" id="MobiDB-lite"/>
    </source>
</evidence>
<dbReference type="PRINTS" id="PR00455">
    <property type="entry name" value="HTHTETR"/>
</dbReference>
<name>A0A8J3S3A7_PLARO</name>